<dbReference type="InterPro" id="IPR005502">
    <property type="entry name" value="Ribosyl_crysJ1"/>
</dbReference>
<name>A0A085ZK02_9FLAO</name>
<evidence type="ECO:0000313" key="3">
    <source>
        <dbReference type="Proteomes" id="UP000028715"/>
    </source>
</evidence>
<comment type="caution">
    <text evidence="2">The sequence shown here is derived from an EMBL/GenBank/DDBJ whole genome shotgun (WGS) entry which is preliminary data.</text>
</comment>
<gene>
    <name evidence="2" type="ORF">IW19_04110</name>
</gene>
<dbReference type="Pfam" id="PF03747">
    <property type="entry name" value="ADP_ribosyl_GH"/>
    <property type="match status" value="1"/>
</dbReference>
<dbReference type="EMBL" id="JPRL01000001">
    <property type="protein sequence ID" value="KFF04766.1"/>
    <property type="molecule type" value="Genomic_DNA"/>
</dbReference>
<dbReference type="SUPFAM" id="SSF101478">
    <property type="entry name" value="ADP-ribosylglycohydrolase"/>
    <property type="match status" value="1"/>
</dbReference>
<dbReference type="OrthoDB" id="9798107at2"/>
<comment type="cofactor">
    <cofactor evidence="1">
        <name>Mg(2+)</name>
        <dbReference type="ChEBI" id="CHEBI:18420"/>
    </cofactor>
    <text evidence="1">Binds 2 magnesium ions per subunit.</text>
</comment>
<dbReference type="RefSeq" id="WP_035681457.1">
    <property type="nucleotide sequence ID" value="NZ_JPRL01000001.1"/>
</dbReference>
<dbReference type="eggNOG" id="COG1397">
    <property type="taxonomic scope" value="Bacteria"/>
</dbReference>
<feature type="binding site" evidence="1">
    <location>
        <position position="47"/>
    </location>
    <ligand>
        <name>Mg(2+)</name>
        <dbReference type="ChEBI" id="CHEBI:18420"/>
        <label>1</label>
    </ligand>
</feature>
<evidence type="ECO:0000256" key="1">
    <source>
        <dbReference type="PIRSR" id="PIRSR605502-1"/>
    </source>
</evidence>
<dbReference type="STRING" id="362418.IW19_04110"/>
<feature type="binding site" evidence="1">
    <location>
        <position position="227"/>
    </location>
    <ligand>
        <name>Mg(2+)</name>
        <dbReference type="ChEBI" id="CHEBI:18420"/>
        <label>1</label>
    </ligand>
</feature>
<keyword evidence="1" id="KW-0460">Magnesium</keyword>
<sequence>MILEAAIGDAYGAGFEFQKQEYIIENNDLTRYHKHGMYTEIYKRYTDDTQMAIAITELLLEENDWNEVKVADKFVEVFHRDKRRGYSDRVYNALDASKNGSDFLKIIDNRSNGNGSAMRAYSIGLLKDVNQILEFCEIQAKTSHNTIEGISCAKRIALAVHFYKYKLEKQTSLIEFINETLKENEVYKITSPIDMHGYFTTQSVIKIVSESDSMQHCLKKSIDYGGDTDTVAALCMAILSQKENCEKVLPDFLYEDLENEKYGKDFLIDLDHKLADKFQ</sequence>
<proteinExistence type="predicted"/>
<keyword evidence="1" id="KW-0479">Metal-binding</keyword>
<dbReference type="InterPro" id="IPR036705">
    <property type="entry name" value="Ribosyl_crysJ1_sf"/>
</dbReference>
<dbReference type="Gene3D" id="1.10.4080.10">
    <property type="entry name" value="ADP-ribosylation/Crystallin J1"/>
    <property type="match status" value="1"/>
</dbReference>
<dbReference type="Proteomes" id="UP000028715">
    <property type="component" value="Unassembled WGS sequence"/>
</dbReference>
<keyword evidence="3" id="KW-1185">Reference proteome</keyword>
<protein>
    <submittedName>
        <fullName evidence="2">Crystallin J1</fullName>
    </submittedName>
</protein>
<feature type="binding site" evidence="1">
    <location>
        <position position="48"/>
    </location>
    <ligand>
        <name>Mg(2+)</name>
        <dbReference type="ChEBI" id="CHEBI:18420"/>
        <label>1</label>
    </ligand>
</feature>
<reference evidence="2 3" key="1">
    <citation type="submission" date="2014-07" db="EMBL/GenBank/DDBJ databases">
        <title>Genome of Flavobacterium reichenbachii LMG 25512.</title>
        <authorList>
            <person name="Stropko S.J."/>
            <person name="Pipes S.E."/>
            <person name="Newman J.D."/>
        </authorList>
    </citation>
    <scope>NUCLEOTIDE SEQUENCE [LARGE SCALE GENOMIC DNA]</scope>
    <source>
        <strain evidence="2 3">LMG 25512</strain>
    </source>
</reference>
<evidence type="ECO:0000313" key="2">
    <source>
        <dbReference type="EMBL" id="KFF04766.1"/>
    </source>
</evidence>
<dbReference type="AlphaFoldDB" id="A0A085ZK02"/>
<feature type="binding site" evidence="1">
    <location>
        <position position="230"/>
    </location>
    <ligand>
        <name>Mg(2+)</name>
        <dbReference type="ChEBI" id="CHEBI:18420"/>
        <label>1</label>
    </ligand>
</feature>
<organism evidence="2 3">
    <name type="scientific">Flavobacterium reichenbachii</name>
    <dbReference type="NCBI Taxonomy" id="362418"/>
    <lineage>
        <taxon>Bacteria</taxon>
        <taxon>Pseudomonadati</taxon>
        <taxon>Bacteroidota</taxon>
        <taxon>Flavobacteriia</taxon>
        <taxon>Flavobacteriales</taxon>
        <taxon>Flavobacteriaceae</taxon>
        <taxon>Flavobacterium</taxon>
    </lineage>
</organism>
<dbReference type="GO" id="GO:0046872">
    <property type="term" value="F:metal ion binding"/>
    <property type="evidence" value="ECO:0007669"/>
    <property type="project" value="UniProtKB-KW"/>
</dbReference>
<feature type="binding site" evidence="1">
    <location>
        <position position="229"/>
    </location>
    <ligand>
        <name>Mg(2+)</name>
        <dbReference type="ChEBI" id="CHEBI:18420"/>
        <label>1</label>
    </ligand>
</feature>
<accession>A0A085ZK02</accession>
<feature type="binding site" evidence="1">
    <location>
        <position position="46"/>
    </location>
    <ligand>
        <name>Mg(2+)</name>
        <dbReference type="ChEBI" id="CHEBI:18420"/>
        <label>1</label>
    </ligand>
</feature>